<keyword evidence="6 7" id="KW-0472">Membrane</keyword>
<name>X1V1V8_9ZZZZ</name>
<comment type="subcellular location">
    <subcellularLocation>
        <location evidence="1">Cell inner membrane</location>
        <topology evidence="1">Multi-pass membrane protein</topology>
    </subcellularLocation>
</comment>
<evidence type="ECO:0000256" key="5">
    <source>
        <dbReference type="ARBA" id="ARBA00022989"/>
    </source>
</evidence>
<evidence type="ECO:0000256" key="4">
    <source>
        <dbReference type="ARBA" id="ARBA00022692"/>
    </source>
</evidence>
<dbReference type="PANTHER" id="PTHR33362:SF7">
    <property type="entry name" value="SLL1103 PROTEIN"/>
    <property type="match status" value="1"/>
</dbReference>
<reference evidence="9" key="1">
    <citation type="journal article" date="2014" name="Front. Microbiol.">
        <title>High frequency of phylogenetically diverse reductive dehalogenase-homologous genes in deep subseafloor sedimentary metagenomes.</title>
        <authorList>
            <person name="Kawai M."/>
            <person name="Futagami T."/>
            <person name="Toyoda A."/>
            <person name="Takaki Y."/>
            <person name="Nishi S."/>
            <person name="Hori S."/>
            <person name="Arai W."/>
            <person name="Tsubouchi T."/>
            <person name="Morono Y."/>
            <person name="Uchiyama I."/>
            <person name="Ito T."/>
            <person name="Fujiyama A."/>
            <person name="Inagaki F."/>
            <person name="Takami H."/>
        </authorList>
    </citation>
    <scope>NUCLEOTIDE SEQUENCE</scope>
    <source>
        <strain evidence="9">Expedition CK06-06</strain>
    </source>
</reference>
<dbReference type="InterPro" id="IPR004681">
    <property type="entry name" value="TRAP_DctM"/>
</dbReference>
<dbReference type="EMBL" id="BARW01037254">
    <property type="protein sequence ID" value="GAJ23674.1"/>
    <property type="molecule type" value="Genomic_DNA"/>
</dbReference>
<comment type="caution">
    <text evidence="9">The sequence shown here is derived from an EMBL/GenBank/DDBJ whole genome shotgun (WGS) entry which is preliminary data.</text>
</comment>
<feature type="transmembrane region" description="Helical" evidence="7">
    <location>
        <begin position="20"/>
        <end position="41"/>
    </location>
</feature>
<keyword evidence="5 7" id="KW-1133">Transmembrane helix</keyword>
<dbReference type="PANTHER" id="PTHR33362">
    <property type="entry name" value="SIALIC ACID TRAP TRANSPORTER PERMEASE PROTEIN SIAT-RELATED"/>
    <property type="match status" value="1"/>
</dbReference>
<dbReference type="AlphaFoldDB" id="X1V1V8"/>
<keyword evidence="2" id="KW-1003">Cell membrane</keyword>
<evidence type="ECO:0000256" key="7">
    <source>
        <dbReference type="SAM" id="Phobius"/>
    </source>
</evidence>
<dbReference type="GO" id="GO:0022857">
    <property type="term" value="F:transmembrane transporter activity"/>
    <property type="evidence" value="ECO:0007669"/>
    <property type="project" value="TreeGrafter"/>
</dbReference>
<dbReference type="InterPro" id="IPR010656">
    <property type="entry name" value="DctM"/>
</dbReference>
<feature type="transmembrane region" description="Helical" evidence="7">
    <location>
        <begin position="53"/>
        <end position="77"/>
    </location>
</feature>
<proteinExistence type="predicted"/>
<keyword evidence="3" id="KW-0997">Cell inner membrane</keyword>
<evidence type="ECO:0000313" key="9">
    <source>
        <dbReference type="EMBL" id="GAJ23674.1"/>
    </source>
</evidence>
<feature type="domain" description="TRAP C4-dicarboxylate transport system permease DctM subunit" evidence="8">
    <location>
        <begin position="1"/>
        <end position="122"/>
    </location>
</feature>
<protein>
    <recommendedName>
        <fullName evidence="8">TRAP C4-dicarboxylate transport system permease DctM subunit domain-containing protein</fullName>
    </recommendedName>
</protein>
<sequence>MIVGLQANPWIVQIIMQLSIIILGCFIDDFAMIMILIPIYAPISLMLGFDPVWFGIVLTININIAVVTPPYGFNLFYIRGAISMIRDQIPEDITMGDLYRSVLPFIPLQILGLAIVMVFPQLATWLPGKMF</sequence>
<dbReference type="Pfam" id="PF06808">
    <property type="entry name" value="DctM"/>
    <property type="match status" value="1"/>
</dbReference>
<feature type="transmembrane region" description="Helical" evidence="7">
    <location>
        <begin position="98"/>
        <end position="123"/>
    </location>
</feature>
<evidence type="ECO:0000256" key="3">
    <source>
        <dbReference type="ARBA" id="ARBA00022519"/>
    </source>
</evidence>
<organism evidence="9">
    <name type="scientific">marine sediment metagenome</name>
    <dbReference type="NCBI Taxonomy" id="412755"/>
    <lineage>
        <taxon>unclassified sequences</taxon>
        <taxon>metagenomes</taxon>
        <taxon>ecological metagenomes</taxon>
    </lineage>
</organism>
<dbReference type="GO" id="GO:0005886">
    <property type="term" value="C:plasma membrane"/>
    <property type="evidence" value="ECO:0007669"/>
    <property type="project" value="UniProtKB-SubCell"/>
</dbReference>
<evidence type="ECO:0000259" key="8">
    <source>
        <dbReference type="Pfam" id="PF06808"/>
    </source>
</evidence>
<gene>
    <name evidence="9" type="ORF">S12H4_57569</name>
</gene>
<evidence type="ECO:0000256" key="6">
    <source>
        <dbReference type="ARBA" id="ARBA00023136"/>
    </source>
</evidence>
<accession>X1V1V8</accession>
<keyword evidence="4 7" id="KW-0812">Transmembrane</keyword>
<evidence type="ECO:0000256" key="1">
    <source>
        <dbReference type="ARBA" id="ARBA00004429"/>
    </source>
</evidence>
<evidence type="ECO:0000256" key="2">
    <source>
        <dbReference type="ARBA" id="ARBA00022475"/>
    </source>
</evidence>